<dbReference type="AlphaFoldDB" id="A0A3G8YEN3"/>
<dbReference type="OrthoDB" id="580775at2"/>
<keyword evidence="2" id="KW-1185">Reference proteome</keyword>
<dbReference type="SUPFAM" id="SSF56801">
    <property type="entry name" value="Acetyl-CoA synthetase-like"/>
    <property type="match status" value="1"/>
</dbReference>
<dbReference type="EMBL" id="CP034183">
    <property type="protein sequence ID" value="AZI43423.1"/>
    <property type="molecule type" value="Genomic_DNA"/>
</dbReference>
<evidence type="ECO:0008006" key="3">
    <source>
        <dbReference type="Google" id="ProtNLM"/>
    </source>
</evidence>
<reference evidence="1 2" key="1">
    <citation type="submission" date="2018-11" db="EMBL/GenBank/DDBJ databases">
        <title>Deinococcus shelandsis sp. nov., isolated from South Shetland Islands soil of Antarctica.</title>
        <authorList>
            <person name="Tian J."/>
        </authorList>
    </citation>
    <scope>NUCLEOTIDE SEQUENCE [LARGE SCALE GENOMIC DNA]</scope>
    <source>
        <strain evidence="1 2">S14-83T</strain>
    </source>
</reference>
<evidence type="ECO:0000313" key="2">
    <source>
        <dbReference type="Proteomes" id="UP000276417"/>
    </source>
</evidence>
<dbReference type="PANTHER" id="PTHR36932:SF1">
    <property type="entry name" value="CAPSULAR POLYSACCHARIDE BIOSYNTHESIS PROTEIN"/>
    <property type="match status" value="1"/>
</dbReference>
<dbReference type="NCBIfam" id="TIGR02304">
    <property type="entry name" value="aden_form_hyp"/>
    <property type="match status" value="1"/>
</dbReference>
<dbReference type="KEGG" id="dph:EHF33_12260"/>
<organism evidence="1 2">
    <name type="scientific">Deinococcus psychrotolerans</name>
    <dbReference type="NCBI Taxonomy" id="2489213"/>
    <lineage>
        <taxon>Bacteria</taxon>
        <taxon>Thermotogati</taxon>
        <taxon>Deinococcota</taxon>
        <taxon>Deinococci</taxon>
        <taxon>Deinococcales</taxon>
        <taxon>Deinococcaceae</taxon>
        <taxon>Deinococcus</taxon>
    </lineage>
</organism>
<dbReference type="PANTHER" id="PTHR36932">
    <property type="entry name" value="CAPSULAR POLYSACCHARIDE BIOSYNTHESIS PROTEIN"/>
    <property type="match status" value="1"/>
</dbReference>
<proteinExistence type="predicted"/>
<dbReference type="InterPro" id="IPR012685">
    <property type="entry name" value="CHP02304_F390_synth-rel"/>
</dbReference>
<name>A0A3G8YEN3_9DEIO</name>
<dbReference type="InterPro" id="IPR042099">
    <property type="entry name" value="ANL_N_sf"/>
</dbReference>
<sequence length="436" mass="47946">MHRSRNPVFDRLRVLTHALNESRLMFRDRATLERHQSRLAAEQLRWVAVHSSYTAQRFRQAGLSVGQWRQLPPISKAEMMANFDTLNTAGVTLAEVLDVARRAEASRDFSPGLPGNLTVGLSSGTSGSQGAFLVSRAERLQWAGAVLRHLLPDWPAGLLRRQRVAFVLRAEGQLYRSVGSSRLHFEFLDLLRPVDELAERLTAARPTLLIGPPSVLRALLNAGATAYPERVVSVAEVLEDADRTALQAGFGPVVEVYQATEGLLALPCPHGHLHLNEAHVHFDFEALGNGYVQPVLTDLRRRAQPMIRHRLNDLLVLADGCTCGQAARRVVQIAGRQDDALNLPSASGTRLTIWPDFVRGALNRVASLCEYRAEQVGAATLHLQLDPDAPALREAAGHEIGAAFTRLGVGDIELTFGPLLADLPGAKRRRVVRSWH</sequence>
<dbReference type="Proteomes" id="UP000276417">
    <property type="component" value="Chromosome 1"/>
</dbReference>
<protein>
    <recommendedName>
        <fullName evidence="3">Adenylate-forming enzyme</fullName>
    </recommendedName>
</protein>
<gene>
    <name evidence="1" type="ORF">EHF33_12260</name>
</gene>
<dbReference type="Gene3D" id="3.40.50.12780">
    <property type="entry name" value="N-terminal domain of ligase-like"/>
    <property type="match status" value="1"/>
</dbReference>
<accession>A0A3G8YEN3</accession>
<evidence type="ECO:0000313" key="1">
    <source>
        <dbReference type="EMBL" id="AZI43423.1"/>
    </source>
</evidence>
<dbReference type="InterPro" id="IPR053158">
    <property type="entry name" value="CapK_Type1_Caps_Biosynth"/>
</dbReference>